<dbReference type="InterPro" id="IPR013272">
    <property type="entry name" value="Vps72/YL1_C"/>
</dbReference>
<comment type="caution">
    <text evidence="6">The sequence shown here is derived from an EMBL/GenBank/DDBJ whole genome shotgun (WGS) entry which is preliminary data.</text>
</comment>
<evidence type="ECO:0000256" key="1">
    <source>
        <dbReference type="ARBA" id="ARBA00004123"/>
    </source>
</evidence>
<dbReference type="SMART" id="SM00993">
    <property type="entry name" value="YL1_C"/>
    <property type="match status" value="1"/>
</dbReference>
<comment type="subcellular location">
    <subcellularLocation>
        <location evidence="1">Nucleus</location>
    </subcellularLocation>
</comment>
<proteinExistence type="predicted"/>
<feature type="domain" description="Vps72/YL1 C-terminal" evidence="5">
    <location>
        <begin position="148"/>
        <end position="177"/>
    </location>
</feature>
<accession>A0ABV2AMB8</accession>
<evidence type="ECO:0000256" key="3">
    <source>
        <dbReference type="ARBA" id="ARBA00023163"/>
    </source>
</evidence>
<sequence>KMAKTKIDHKNSKIKNHFYNGKLAVLKNDKFKKIVFPDLNLTLSAPKDLFVNKEKGEKSKQNECVEDFSKIIRKAIKKYKLSNVSNCLKLQKKGCGDGLYRRYKKNRSNKEQPKKFNLEKFRKTFDESNDYFSENGIKSAKPIYPNKKYCDITGLPSKYTDPRTGLNFVSSRVYKSNMSKLQKEEIDNILNLRNGDVYYGYN</sequence>
<dbReference type="Proteomes" id="UP001439008">
    <property type="component" value="Unassembled WGS sequence"/>
</dbReference>
<dbReference type="PANTHER" id="PTHR31200">
    <property type="entry name" value="INO80 COMPLEX SUBUNIT C"/>
    <property type="match status" value="1"/>
</dbReference>
<dbReference type="Pfam" id="PF08265">
    <property type="entry name" value="YL1_C"/>
    <property type="match status" value="1"/>
</dbReference>
<keyword evidence="7" id="KW-1185">Reference proteome</keyword>
<feature type="non-terminal residue" evidence="6">
    <location>
        <position position="1"/>
    </location>
</feature>
<evidence type="ECO:0000313" key="7">
    <source>
        <dbReference type="Proteomes" id="UP001439008"/>
    </source>
</evidence>
<gene>
    <name evidence="6" type="primary">IES6</name>
    <name evidence="6" type="ORF">MHBO_002443</name>
</gene>
<evidence type="ECO:0000256" key="2">
    <source>
        <dbReference type="ARBA" id="ARBA00023015"/>
    </source>
</evidence>
<organism evidence="6 7">
    <name type="scientific">Bonamia ostreae</name>
    <dbReference type="NCBI Taxonomy" id="126728"/>
    <lineage>
        <taxon>Eukaryota</taxon>
        <taxon>Sar</taxon>
        <taxon>Rhizaria</taxon>
        <taxon>Endomyxa</taxon>
        <taxon>Ascetosporea</taxon>
        <taxon>Haplosporida</taxon>
        <taxon>Bonamia</taxon>
    </lineage>
</organism>
<evidence type="ECO:0000256" key="4">
    <source>
        <dbReference type="ARBA" id="ARBA00023242"/>
    </source>
</evidence>
<dbReference type="EMBL" id="JBDODL010000877">
    <property type="protein sequence ID" value="MES1920809.1"/>
    <property type="molecule type" value="Genomic_DNA"/>
</dbReference>
<name>A0ABV2AMB8_9EUKA</name>
<dbReference type="InterPro" id="IPR029525">
    <property type="entry name" value="INO80C/Ies6"/>
</dbReference>
<keyword evidence="2" id="KW-0805">Transcription regulation</keyword>
<reference evidence="6 7" key="1">
    <citation type="journal article" date="2024" name="BMC Biol.">
        <title>Comparative genomics of Ascetosporea gives new insight into the evolutionary basis for animal parasitism in Rhizaria.</title>
        <authorList>
            <person name="Hiltunen Thoren M."/>
            <person name="Onut-Brannstrom I."/>
            <person name="Alfjorden A."/>
            <person name="Peckova H."/>
            <person name="Swords F."/>
            <person name="Hooper C."/>
            <person name="Holzer A.S."/>
            <person name="Bass D."/>
            <person name="Burki F."/>
        </authorList>
    </citation>
    <scope>NUCLEOTIDE SEQUENCE [LARGE SCALE GENOMIC DNA]</scope>
    <source>
        <strain evidence="6">20-A016</strain>
    </source>
</reference>
<keyword evidence="4" id="KW-0539">Nucleus</keyword>
<evidence type="ECO:0000259" key="5">
    <source>
        <dbReference type="SMART" id="SM00993"/>
    </source>
</evidence>
<dbReference type="PANTHER" id="PTHR31200:SF1">
    <property type="entry name" value="INO80 COMPLEX SUBUNIT C"/>
    <property type="match status" value="1"/>
</dbReference>
<protein>
    <submittedName>
        <fullName evidence="6">Chromatin-remodeling complex subunit ies6, variant 2</fullName>
    </submittedName>
</protein>
<keyword evidence="3" id="KW-0804">Transcription</keyword>
<evidence type="ECO:0000313" key="6">
    <source>
        <dbReference type="EMBL" id="MES1920809.1"/>
    </source>
</evidence>